<organism evidence="1 2">
    <name type="scientific">Virgibacillus sediminis</name>
    <dbReference type="NCBI Taxonomy" id="202260"/>
    <lineage>
        <taxon>Bacteria</taxon>
        <taxon>Bacillati</taxon>
        <taxon>Bacillota</taxon>
        <taxon>Bacilli</taxon>
        <taxon>Bacillales</taxon>
        <taxon>Bacillaceae</taxon>
        <taxon>Virgibacillus</taxon>
    </lineage>
</organism>
<proteinExistence type="predicted"/>
<accession>A0ABV7A1W0</accession>
<dbReference type="EMBL" id="JBHRRZ010000001">
    <property type="protein sequence ID" value="MFC2946868.1"/>
    <property type="molecule type" value="Genomic_DNA"/>
</dbReference>
<evidence type="ECO:0000313" key="2">
    <source>
        <dbReference type="Proteomes" id="UP001595387"/>
    </source>
</evidence>
<gene>
    <name evidence="1" type="ORF">ACFODW_00615</name>
</gene>
<comment type="caution">
    <text evidence="1">The sequence shown here is derived from an EMBL/GenBank/DDBJ whole genome shotgun (WGS) entry which is preliminary data.</text>
</comment>
<name>A0ABV7A1W0_9BACI</name>
<evidence type="ECO:0008006" key="3">
    <source>
        <dbReference type="Google" id="ProtNLM"/>
    </source>
</evidence>
<keyword evidence="2" id="KW-1185">Reference proteome</keyword>
<protein>
    <recommendedName>
        <fullName evidence="3">Carrier domain-containing protein</fullName>
    </recommendedName>
</protein>
<evidence type="ECO:0000313" key="1">
    <source>
        <dbReference type="EMBL" id="MFC2946868.1"/>
    </source>
</evidence>
<dbReference type="RefSeq" id="WP_390301346.1">
    <property type="nucleotide sequence ID" value="NZ_JBHRRZ010000001.1"/>
</dbReference>
<sequence>MAMLPSVDLGLMAEHLEAHEGVINKVEIVDMFEAVPPALLLERIPNLFC</sequence>
<reference evidence="2" key="1">
    <citation type="journal article" date="2019" name="Int. J. Syst. Evol. Microbiol.">
        <title>The Global Catalogue of Microorganisms (GCM) 10K type strain sequencing project: providing services to taxonomists for standard genome sequencing and annotation.</title>
        <authorList>
            <consortium name="The Broad Institute Genomics Platform"/>
            <consortium name="The Broad Institute Genome Sequencing Center for Infectious Disease"/>
            <person name="Wu L."/>
            <person name="Ma J."/>
        </authorList>
    </citation>
    <scope>NUCLEOTIDE SEQUENCE [LARGE SCALE GENOMIC DNA]</scope>
    <source>
        <strain evidence="2">KCTC 13193</strain>
    </source>
</reference>
<dbReference type="Proteomes" id="UP001595387">
    <property type="component" value="Unassembled WGS sequence"/>
</dbReference>